<dbReference type="OrthoDB" id="2362578at2"/>
<feature type="region of interest" description="Disordered" evidence="1">
    <location>
        <begin position="66"/>
        <end position="90"/>
    </location>
</feature>
<gene>
    <name evidence="2" type="ORF">M5X16_29235</name>
    <name evidence="3" type="ORF">PC41400_14860</name>
</gene>
<dbReference type="Proteomes" id="UP000288943">
    <property type="component" value="Chromosome"/>
</dbReference>
<evidence type="ECO:0000313" key="4">
    <source>
        <dbReference type="Proteomes" id="UP000288943"/>
    </source>
</evidence>
<dbReference type="GeneID" id="95376096"/>
<organism evidence="3 4">
    <name type="scientific">Paenibacillus chitinolyticus</name>
    <dbReference type="NCBI Taxonomy" id="79263"/>
    <lineage>
        <taxon>Bacteria</taxon>
        <taxon>Bacillati</taxon>
        <taxon>Bacillota</taxon>
        <taxon>Bacilli</taxon>
        <taxon>Bacillales</taxon>
        <taxon>Paenibacillaceae</taxon>
        <taxon>Paenibacillus</taxon>
    </lineage>
</organism>
<accession>A0A410WWR0</accession>
<sequence length="90" mass="10610">MSYVANERETVIQCDDEKMKWNLYTLQPRVISKLKKAGIEPVRINEDGAHYYEEIDFGRVSFRNESTRTMSDEQRQAAGLRLKKAREKKN</sequence>
<evidence type="ECO:0000256" key="1">
    <source>
        <dbReference type="SAM" id="MobiDB-lite"/>
    </source>
</evidence>
<dbReference type="EMBL" id="JAMDMJ010000055">
    <property type="protein sequence ID" value="MCY9599838.1"/>
    <property type="molecule type" value="Genomic_DNA"/>
</dbReference>
<protein>
    <submittedName>
        <fullName evidence="3">Uncharacterized protein</fullName>
    </submittedName>
</protein>
<evidence type="ECO:0000313" key="5">
    <source>
        <dbReference type="Proteomes" id="UP001527202"/>
    </source>
</evidence>
<dbReference type="EMBL" id="CP026520">
    <property type="protein sequence ID" value="QAV18889.1"/>
    <property type="molecule type" value="Genomic_DNA"/>
</dbReference>
<evidence type="ECO:0000313" key="3">
    <source>
        <dbReference type="EMBL" id="QAV18889.1"/>
    </source>
</evidence>
<proteinExistence type="predicted"/>
<name>A0A410WWR0_9BACL</name>
<reference evidence="2 5" key="2">
    <citation type="submission" date="2022-05" db="EMBL/GenBank/DDBJ databases">
        <title>Genome Sequencing of Bee-Associated Microbes.</title>
        <authorList>
            <person name="Dunlap C."/>
        </authorList>
    </citation>
    <scope>NUCLEOTIDE SEQUENCE [LARGE SCALE GENOMIC DNA]</scope>
    <source>
        <strain evidence="2 5">NRRL B-23120</strain>
    </source>
</reference>
<reference evidence="3 4" key="1">
    <citation type="submission" date="2018-01" db="EMBL/GenBank/DDBJ databases">
        <title>The whole genome sequencing and assembly of Paenibacillus chitinolyticus KCCM 41400 strain.</title>
        <authorList>
            <person name="Kim J.-Y."/>
            <person name="Park M.-K."/>
            <person name="Lee Y.-J."/>
            <person name="Yi H."/>
            <person name="Bahn Y.-S."/>
            <person name="Kim J.F."/>
            <person name="Lee D.-W."/>
        </authorList>
    </citation>
    <scope>NUCLEOTIDE SEQUENCE [LARGE SCALE GENOMIC DNA]</scope>
    <source>
        <strain evidence="3 4">KCCM 41400</strain>
    </source>
</reference>
<keyword evidence="5" id="KW-1185">Reference proteome</keyword>
<dbReference type="Proteomes" id="UP001527202">
    <property type="component" value="Unassembled WGS sequence"/>
</dbReference>
<dbReference type="AlphaFoldDB" id="A0A410WWR0"/>
<dbReference type="KEGG" id="pchi:PC41400_14860"/>
<feature type="compositionally biased region" description="Basic residues" evidence="1">
    <location>
        <begin position="81"/>
        <end position="90"/>
    </location>
</feature>
<evidence type="ECO:0000313" key="2">
    <source>
        <dbReference type="EMBL" id="MCY9599838.1"/>
    </source>
</evidence>
<dbReference type="RefSeq" id="WP_042227604.1">
    <property type="nucleotide sequence ID" value="NZ_CP026520.1"/>
</dbReference>